<protein>
    <recommendedName>
        <fullName evidence="1">RNA-directed DNA polymerase</fullName>
        <ecNumber evidence="1">2.7.7.49</ecNumber>
    </recommendedName>
</protein>
<dbReference type="EC" id="2.7.7.49" evidence="1"/>
<gene>
    <name evidence="13" type="ORF">TBRA_LOCUS12087</name>
</gene>
<keyword evidence="14" id="KW-1185">Reference proteome</keyword>
<feature type="domain" description="Integrase catalytic" evidence="12">
    <location>
        <begin position="558"/>
        <end position="654"/>
    </location>
</feature>
<dbReference type="GO" id="GO:0042575">
    <property type="term" value="C:DNA polymerase complex"/>
    <property type="evidence" value="ECO:0007669"/>
    <property type="project" value="UniProtKB-ARBA"/>
</dbReference>
<keyword evidence="2" id="KW-0645">Protease</keyword>
<evidence type="ECO:0000313" key="14">
    <source>
        <dbReference type="Proteomes" id="UP000479190"/>
    </source>
</evidence>
<dbReference type="SUPFAM" id="SSF56672">
    <property type="entry name" value="DNA/RNA polymerases"/>
    <property type="match status" value="1"/>
</dbReference>
<dbReference type="GO" id="GO:0006508">
    <property type="term" value="P:proteolysis"/>
    <property type="evidence" value="ECO:0007669"/>
    <property type="project" value="UniProtKB-KW"/>
</dbReference>
<dbReference type="Pfam" id="PF00078">
    <property type="entry name" value="RVT_1"/>
    <property type="match status" value="1"/>
</dbReference>
<evidence type="ECO:0000256" key="3">
    <source>
        <dbReference type="ARBA" id="ARBA00022679"/>
    </source>
</evidence>
<evidence type="ECO:0000256" key="2">
    <source>
        <dbReference type="ARBA" id="ARBA00022670"/>
    </source>
</evidence>
<dbReference type="EMBL" id="CADCXV010001017">
    <property type="protein sequence ID" value="CAB0040370.1"/>
    <property type="molecule type" value="Genomic_DNA"/>
</dbReference>
<evidence type="ECO:0000256" key="1">
    <source>
        <dbReference type="ARBA" id="ARBA00012493"/>
    </source>
</evidence>
<dbReference type="InterPro" id="IPR001584">
    <property type="entry name" value="Integrase_cat-core"/>
</dbReference>
<evidence type="ECO:0000256" key="10">
    <source>
        <dbReference type="SAM" id="MobiDB-lite"/>
    </source>
</evidence>
<dbReference type="PROSITE" id="PS50994">
    <property type="entry name" value="INTEGRASE"/>
    <property type="match status" value="1"/>
</dbReference>
<accession>A0A6H5IWN8</accession>
<sequence>MATIVDFPVQHRIVTFGQPVFARPRRLAGDRLAAAKAEFKRLLDRGIIRPSSSQWASPLHLVPKPGNTWRITGDYRLLNARTRPDRHPLPIIEDLLQESIGKVFSVVDLYKAFYQIPVAEEDISKTAVTTPFGLFEFLGMPLGLRNSAQTFQRTMNYLLRDLDFVRCYQDDILVLSASHEQHQQHLRELLTILKRARLFVNWEKCQIGRSEVVFAGYLISEHGFKPPAAKVEAITRFPKPSDSTQLRRFIGMLNFYRRCLPHAAELMSPLTDLLRGLQKKKEKLSWSAQADEAFERIKQAMASAVRSAFYHPGQPLALHTDASNTAIGAALSQRHADDDWTPLGFFSQKLSPTQQRYSTYDRELLAIFEAINIFQRILEGRSFTIMTDHRPLSFALEQKSDRFSPRQSRQLDFISRFDDAKIVYTPARNSRRDEQLPHLRGKARLKLHDVVIDGLSLVCVEHKNGLKPYLPESLRRQAFDTAHTLSHPSGRATAKRVALLYFWPSMNKDIVRWAKQCVPCQQAKVHTDTTGRNWEISSPRTADSTTSTSTSSRCLCTKGAQFDGKLLAELCKLVGAKHVHTSPYHPQSNSMVERLHRTLKAALKCSPETPWTLALPGVLLGLRTTFKEDLQASPAEMVFGTSLRIPGELMMQQDTDKTPPSDFVLALRRLFKAIRPVPASRHAQHRPFVFADLATCDYVFRRVDSIRKPLEQPYTGPHKVIRRINERTFVVDVNGVAKTLSTDQLKPAYLDNANPQPKPDQPTTTRSTQEQDDTQHSATQRVRFSLPAQNAQSIGRGVAVAPGNSSPVTRRSRRQLGLPPNERDS</sequence>
<dbReference type="PANTHER" id="PTHR37984">
    <property type="entry name" value="PROTEIN CBG26694"/>
    <property type="match status" value="1"/>
</dbReference>
<dbReference type="Gene3D" id="3.30.420.10">
    <property type="entry name" value="Ribonuclease H-like superfamily/Ribonuclease H"/>
    <property type="match status" value="1"/>
</dbReference>
<organism evidence="13 14">
    <name type="scientific">Trichogramma brassicae</name>
    <dbReference type="NCBI Taxonomy" id="86971"/>
    <lineage>
        <taxon>Eukaryota</taxon>
        <taxon>Metazoa</taxon>
        <taxon>Ecdysozoa</taxon>
        <taxon>Arthropoda</taxon>
        <taxon>Hexapoda</taxon>
        <taxon>Insecta</taxon>
        <taxon>Pterygota</taxon>
        <taxon>Neoptera</taxon>
        <taxon>Endopterygota</taxon>
        <taxon>Hymenoptera</taxon>
        <taxon>Apocrita</taxon>
        <taxon>Proctotrupomorpha</taxon>
        <taxon>Chalcidoidea</taxon>
        <taxon>Trichogrammatidae</taxon>
        <taxon>Trichogramma</taxon>
    </lineage>
</organism>
<evidence type="ECO:0000256" key="6">
    <source>
        <dbReference type="ARBA" id="ARBA00022759"/>
    </source>
</evidence>
<dbReference type="InterPro" id="IPR000477">
    <property type="entry name" value="RT_dom"/>
</dbReference>
<feature type="domain" description="Reverse transcriptase" evidence="11">
    <location>
        <begin position="43"/>
        <end position="219"/>
    </location>
</feature>
<evidence type="ECO:0000259" key="12">
    <source>
        <dbReference type="PROSITE" id="PS50994"/>
    </source>
</evidence>
<dbReference type="PROSITE" id="PS50878">
    <property type="entry name" value="RT_POL"/>
    <property type="match status" value="1"/>
</dbReference>
<keyword evidence="6" id="KW-0255">Endonuclease</keyword>
<keyword evidence="4" id="KW-0548">Nucleotidyltransferase</keyword>
<dbReference type="GO" id="GO:0003676">
    <property type="term" value="F:nucleic acid binding"/>
    <property type="evidence" value="ECO:0007669"/>
    <property type="project" value="InterPro"/>
</dbReference>
<dbReference type="InterPro" id="IPR041588">
    <property type="entry name" value="Integrase_H2C2"/>
</dbReference>
<dbReference type="FunFam" id="3.30.70.270:FF:000020">
    <property type="entry name" value="Transposon Tf2-6 polyprotein-like Protein"/>
    <property type="match status" value="1"/>
</dbReference>
<evidence type="ECO:0000259" key="11">
    <source>
        <dbReference type="PROSITE" id="PS50878"/>
    </source>
</evidence>
<evidence type="ECO:0000256" key="8">
    <source>
        <dbReference type="ARBA" id="ARBA00022918"/>
    </source>
</evidence>
<reference evidence="13 14" key="1">
    <citation type="submission" date="2020-02" db="EMBL/GenBank/DDBJ databases">
        <authorList>
            <person name="Ferguson B K."/>
        </authorList>
    </citation>
    <scope>NUCLEOTIDE SEQUENCE [LARGE SCALE GENOMIC DNA]</scope>
</reference>
<evidence type="ECO:0000256" key="7">
    <source>
        <dbReference type="ARBA" id="ARBA00022801"/>
    </source>
</evidence>
<dbReference type="FunFam" id="3.10.10.10:FF:000007">
    <property type="entry name" value="Retrovirus-related Pol polyprotein from transposon 17.6-like Protein"/>
    <property type="match status" value="1"/>
</dbReference>
<dbReference type="InterPro" id="IPR050951">
    <property type="entry name" value="Retrovirus_Pol_polyprotein"/>
</dbReference>
<dbReference type="GO" id="GO:0004519">
    <property type="term" value="F:endonuclease activity"/>
    <property type="evidence" value="ECO:0007669"/>
    <property type="project" value="UniProtKB-KW"/>
</dbReference>
<dbReference type="Proteomes" id="UP000479190">
    <property type="component" value="Unassembled WGS sequence"/>
</dbReference>
<dbReference type="InterPro" id="IPR041577">
    <property type="entry name" value="RT_RNaseH_2"/>
</dbReference>
<dbReference type="Pfam" id="PF17921">
    <property type="entry name" value="Integrase_H2C2"/>
    <property type="match status" value="1"/>
</dbReference>
<dbReference type="InterPro" id="IPR036397">
    <property type="entry name" value="RNaseH_sf"/>
</dbReference>
<dbReference type="Gene3D" id="3.30.70.270">
    <property type="match status" value="2"/>
</dbReference>
<keyword evidence="9" id="KW-0511">Multifunctional enzyme</keyword>
<dbReference type="CDD" id="cd09274">
    <property type="entry name" value="RNase_HI_RT_Ty3"/>
    <property type="match status" value="1"/>
</dbReference>
<evidence type="ECO:0000256" key="9">
    <source>
        <dbReference type="ARBA" id="ARBA00023268"/>
    </source>
</evidence>
<evidence type="ECO:0000256" key="4">
    <source>
        <dbReference type="ARBA" id="ARBA00022695"/>
    </source>
</evidence>
<keyword evidence="5" id="KW-0540">Nuclease</keyword>
<dbReference type="PANTHER" id="PTHR37984:SF5">
    <property type="entry name" value="PROTEIN NYNRIN-LIKE"/>
    <property type="match status" value="1"/>
</dbReference>
<keyword evidence="8" id="KW-0695">RNA-directed DNA polymerase</keyword>
<dbReference type="InterPro" id="IPR043128">
    <property type="entry name" value="Rev_trsase/Diguanyl_cyclase"/>
</dbReference>
<dbReference type="GO" id="GO:0015074">
    <property type="term" value="P:DNA integration"/>
    <property type="evidence" value="ECO:0007669"/>
    <property type="project" value="InterPro"/>
</dbReference>
<dbReference type="OrthoDB" id="7695055at2759"/>
<evidence type="ECO:0000313" key="13">
    <source>
        <dbReference type="EMBL" id="CAB0040370.1"/>
    </source>
</evidence>
<keyword evidence="7" id="KW-0378">Hydrolase</keyword>
<evidence type="ECO:0000256" key="5">
    <source>
        <dbReference type="ARBA" id="ARBA00022722"/>
    </source>
</evidence>
<feature type="compositionally biased region" description="Polar residues" evidence="10">
    <location>
        <begin position="776"/>
        <end position="793"/>
    </location>
</feature>
<proteinExistence type="predicted"/>
<dbReference type="InterPro" id="IPR043502">
    <property type="entry name" value="DNA/RNA_pol_sf"/>
</dbReference>
<feature type="region of interest" description="Disordered" evidence="10">
    <location>
        <begin position="746"/>
        <end position="825"/>
    </location>
</feature>
<dbReference type="Gene3D" id="3.10.10.10">
    <property type="entry name" value="HIV Type 1 Reverse Transcriptase, subunit A, domain 1"/>
    <property type="match status" value="1"/>
</dbReference>
<keyword evidence="3" id="KW-0808">Transferase</keyword>
<dbReference type="GO" id="GO:0008233">
    <property type="term" value="F:peptidase activity"/>
    <property type="evidence" value="ECO:0007669"/>
    <property type="project" value="UniProtKB-KW"/>
</dbReference>
<dbReference type="CDD" id="cd01647">
    <property type="entry name" value="RT_LTR"/>
    <property type="match status" value="1"/>
</dbReference>
<dbReference type="GO" id="GO:0003964">
    <property type="term" value="F:RNA-directed DNA polymerase activity"/>
    <property type="evidence" value="ECO:0007669"/>
    <property type="project" value="UniProtKB-KW"/>
</dbReference>
<dbReference type="AlphaFoldDB" id="A0A6H5IWN8"/>
<dbReference type="Pfam" id="PF17919">
    <property type="entry name" value="RT_RNaseH_2"/>
    <property type="match status" value="1"/>
</dbReference>
<name>A0A6H5IWN8_9HYME</name>
<dbReference type="InterPro" id="IPR012337">
    <property type="entry name" value="RNaseH-like_sf"/>
</dbReference>
<dbReference type="Gene3D" id="1.10.340.70">
    <property type="match status" value="1"/>
</dbReference>
<dbReference type="SUPFAM" id="SSF53098">
    <property type="entry name" value="Ribonuclease H-like"/>
    <property type="match status" value="1"/>
</dbReference>